<sequence length="315" mass="34596">MQGNSASLRITYLMLIATTSFWGSAFVGSKWTVASIPPVTAAFIRFGLGAVFMFALLMTRERPARTIPKSAWLSVSLLGLVGIAAYNLFFFWGLNLSRATDGSMIIPTMSPVITVLLAAVFFKQKMKKQQITGLLLALLGSAVFFWGISLEGSFDHQRILGDLFFWMAALCWAVYTMYGNRVLEKLDPLTVTAYATLSGALLLGLLSAPSLTEIQWGNLGVNFWLIQLYLALLPTVLGNWFYYLGVRNIGAPRASVFMYFVPVSGLLLAALILDETLTFVQMIGSVLMIAGVWLVNRRNRPSAPVQKAAHETGKS</sequence>
<proteinExistence type="inferred from homology"/>
<dbReference type="GO" id="GO:0005886">
    <property type="term" value="C:plasma membrane"/>
    <property type="evidence" value="ECO:0007669"/>
    <property type="project" value="UniProtKB-SubCell"/>
</dbReference>
<reference evidence="9 10" key="1">
    <citation type="submission" date="2016-10" db="EMBL/GenBank/DDBJ databases">
        <authorList>
            <person name="de Groot N.N."/>
        </authorList>
    </citation>
    <scope>NUCLEOTIDE SEQUENCE [LARGE SCALE GENOMIC DNA]</scope>
    <source>
        <strain evidence="9 10">DSM 46701</strain>
    </source>
</reference>
<keyword evidence="10" id="KW-1185">Reference proteome</keyword>
<comment type="similarity">
    <text evidence="2">Belongs to the EamA transporter family.</text>
</comment>
<evidence type="ECO:0000313" key="9">
    <source>
        <dbReference type="EMBL" id="SEM69608.1"/>
    </source>
</evidence>
<keyword evidence="5 7" id="KW-1133">Transmembrane helix</keyword>
<feature type="domain" description="EamA" evidence="8">
    <location>
        <begin position="11"/>
        <end position="145"/>
    </location>
</feature>
<evidence type="ECO:0000313" key="10">
    <source>
        <dbReference type="Proteomes" id="UP000199695"/>
    </source>
</evidence>
<keyword evidence="4 7" id="KW-0812">Transmembrane</keyword>
<feature type="transmembrane region" description="Helical" evidence="7">
    <location>
        <begin position="256"/>
        <end position="273"/>
    </location>
</feature>
<gene>
    <name evidence="9" type="ORF">SAMN05444955_101128</name>
</gene>
<feature type="transmembrane region" description="Helical" evidence="7">
    <location>
        <begin position="191"/>
        <end position="211"/>
    </location>
</feature>
<dbReference type="EMBL" id="FOCQ01000001">
    <property type="protein sequence ID" value="SEM69608.1"/>
    <property type="molecule type" value="Genomic_DNA"/>
</dbReference>
<dbReference type="InterPro" id="IPR000620">
    <property type="entry name" value="EamA_dom"/>
</dbReference>
<feature type="transmembrane region" description="Helical" evidence="7">
    <location>
        <begin position="104"/>
        <end position="122"/>
    </location>
</feature>
<dbReference type="RefSeq" id="WP_089964441.1">
    <property type="nucleotide sequence ID" value="NZ_FOCQ01000001.1"/>
</dbReference>
<dbReference type="Proteomes" id="UP000199695">
    <property type="component" value="Unassembled WGS sequence"/>
</dbReference>
<dbReference type="PANTHER" id="PTHR32322:SF18">
    <property type="entry name" value="S-ADENOSYLMETHIONINE_S-ADENOSYLHOMOCYSTEINE TRANSPORTER"/>
    <property type="match status" value="1"/>
</dbReference>
<dbReference type="PANTHER" id="PTHR32322">
    <property type="entry name" value="INNER MEMBRANE TRANSPORTER"/>
    <property type="match status" value="1"/>
</dbReference>
<dbReference type="OrthoDB" id="9805239at2"/>
<name>A0A1H8AIE8_9BACL</name>
<evidence type="ECO:0000256" key="1">
    <source>
        <dbReference type="ARBA" id="ARBA00004651"/>
    </source>
</evidence>
<evidence type="ECO:0000256" key="4">
    <source>
        <dbReference type="ARBA" id="ARBA00022692"/>
    </source>
</evidence>
<evidence type="ECO:0000259" key="8">
    <source>
        <dbReference type="Pfam" id="PF00892"/>
    </source>
</evidence>
<feature type="transmembrane region" description="Helical" evidence="7">
    <location>
        <begin position="279"/>
        <end position="296"/>
    </location>
</feature>
<dbReference type="AlphaFoldDB" id="A0A1H8AIE8"/>
<feature type="transmembrane region" description="Helical" evidence="7">
    <location>
        <begin position="39"/>
        <end position="59"/>
    </location>
</feature>
<evidence type="ECO:0000256" key="2">
    <source>
        <dbReference type="ARBA" id="ARBA00007362"/>
    </source>
</evidence>
<feature type="transmembrane region" description="Helical" evidence="7">
    <location>
        <begin position="223"/>
        <end position="244"/>
    </location>
</feature>
<evidence type="ECO:0000256" key="6">
    <source>
        <dbReference type="ARBA" id="ARBA00023136"/>
    </source>
</evidence>
<dbReference type="Gene3D" id="1.10.3730.20">
    <property type="match status" value="1"/>
</dbReference>
<dbReference type="SUPFAM" id="SSF103481">
    <property type="entry name" value="Multidrug resistance efflux transporter EmrE"/>
    <property type="match status" value="2"/>
</dbReference>
<keyword evidence="6 7" id="KW-0472">Membrane</keyword>
<feature type="transmembrane region" description="Helical" evidence="7">
    <location>
        <begin position="134"/>
        <end position="153"/>
    </location>
</feature>
<evidence type="ECO:0000256" key="3">
    <source>
        <dbReference type="ARBA" id="ARBA00022475"/>
    </source>
</evidence>
<dbReference type="InterPro" id="IPR037185">
    <property type="entry name" value="EmrE-like"/>
</dbReference>
<evidence type="ECO:0000256" key="7">
    <source>
        <dbReference type="SAM" id="Phobius"/>
    </source>
</evidence>
<accession>A0A1H8AIE8</accession>
<dbReference type="STRING" id="1173111.SAMN05444955_101128"/>
<keyword evidence="3" id="KW-1003">Cell membrane</keyword>
<feature type="transmembrane region" description="Helical" evidence="7">
    <location>
        <begin position="71"/>
        <end position="92"/>
    </location>
</feature>
<feature type="domain" description="EamA" evidence="8">
    <location>
        <begin position="160"/>
        <end position="296"/>
    </location>
</feature>
<organism evidence="9 10">
    <name type="scientific">Lihuaxuella thermophila</name>
    <dbReference type="NCBI Taxonomy" id="1173111"/>
    <lineage>
        <taxon>Bacteria</taxon>
        <taxon>Bacillati</taxon>
        <taxon>Bacillota</taxon>
        <taxon>Bacilli</taxon>
        <taxon>Bacillales</taxon>
        <taxon>Thermoactinomycetaceae</taxon>
        <taxon>Lihuaxuella</taxon>
    </lineage>
</organism>
<dbReference type="InterPro" id="IPR050638">
    <property type="entry name" value="AA-Vitamin_Transporters"/>
</dbReference>
<protein>
    <submittedName>
        <fullName evidence="9">Permease of the drug/metabolite transporter (DMT) superfamily</fullName>
    </submittedName>
</protein>
<dbReference type="Pfam" id="PF00892">
    <property type="entry name" value="EamA"/>
    <property type="match status" value="2"/>
</dbReference>
<comment type="subcellular location">
    <subcellularLocation>
        <location evidence="1">Cell membrane</location>
        <topology evidence="1">Multi-pass membrane protein</topology>
    </subcellularLocation>
</comment>
<feature type="transmembrane region" description="Helical" evidence="7">
    <location>
        <begin position="159"/>
        <end position="179"/>
    </location>
</feature>
<evidence type="ECO:0000256" key="5">
    <source>
        <dbReference type="ARBA" id="ARBA00022989"/>
    </source>
</evidence>
<feature type="transmembrane region" description="Helical" evidence="7">
    <location>
        <begin position="12"/>
        <end position="33"/>
    </location>
</feature>